<protein>
    <submittedName>
        <fullName evidence="1">Putative secreted protein</fullName>
    </submittedName>
</protein>
<dbReference type="EMBL" id="GGFK01015747">
    <property type="protein sequence ID" value="MBW49068.1"/>
    <property type="molecule type" value="Transcribed_RNA"/>
</dbReference>
<proteinExistence type="predicted"/>
<organism evidence="1">
    <name type="scientific">Anopheles triannulatus</name>
    <dbReference type="NCBI Taxonomy" id="58253"/>
    <lineage>
        <taxon>Eukaryota</taxon>
        <taxon>Metazoa</taxon>
        <taxon>Ecdysozoa</taxon>
        <taxon>Arthropoda</taxon>
        <taxon>Hexapoda</taxon>
        <taxon>Insecta</taxon>
        <taxon>Pterygota</taxon>
        <taxon>Neoptera</taxon>
        <taxon>Endopterygota</taxon>
        <taxon>Diptera</taxon>
        <taxon>Nematocera</taxon>
        <taxon>Culicoidea</taxon>
        <taxon>Culicidae</taxon>
        <taxon>Anophelinae</taxon>
        <taxon>Anopheles</taxon>
    </lineage>
</organism>
<accession>A0A2M4B8A9</accession>
<dbReference type="AlphaFoldDB" id="A0A2M4B8A9"/>
<name>A0A2M4B8A9_9DIPT</name>
<reference evidence="1" key="1">
    <citation type="submission" date="2018-01" db="EMBL/GenBank/DDBJ databases">
        <title>An insight into the sialome of Amazonian anophelines.</title>
        <authorList>
            <person name="Ribeiro J.M."/>
            <person name="Scarpassa V."/>
            <person name="Calvo E."/>
        </authorList>
    </citation>
    <scope>NUCLEOTIDE SEQUENCE</scope>
    <source>
        <tissue evidence="1">Salivary glands</tissue>
    </source>
</reference>
<sequence length="72" mass="7913">MLPPVVERSLAFFTTVSGGSAAVDAAAPSTTAQRSTLTRAHYWLNRFPHDTPDAVALYFELFLWLGTRATSR</sequence>
<evidence type="ECO:0000313" key="1">
    <source>
        <dbReference type="EMBL" id="MBW49068.1"/>
    </source>
</evidence>